<dbReference type="RefSeq" id="XP_013268856.1">
    <property type="nucleotide sequence ID" value="XM_013413402.1"/>
</dbReference>
<feature type="domain" description="Beta-lactamase-related" evidence="2">
    <location>
        <begin position="97"/>
        <end position="417"/>
    </location>
</feature>
<dbReference type="Pfam" id="PF00144">
    <property type="entry name" value="Beta-lactamase"/>
    <property type="match status" value="1"/>
</dbReference>
<dbReference type="SUPFAM" id="SSF56601">
    <property type="entry name" value="beta-lactamase/transpeptidase-like"/>
    <property type="match status" value="1"/>
</dbReference>
<dbReference type="AlphaFoldDB" id="A0A0D2IYM1"/>
<organism evidence="4 5">
    <name type="scientific">Rhinocladiella mackenziei CBS 650.93</name>
    <dbReference type="NCBI Taxonomy" id="1442369"/>
    <lineage>
        <taxon>Eukaryota</taxon>
        <taxon>Fungi</taxon>
        <taxon>Dikarya</taxon>
        <taxon>Ascomycota</taxon>
        <taxon>Pezizomycotina</taxon>
        <taxon>Eurotiomycetes</taxon>
        <taxon>Chaetothyriomycetidae</taxon>
        <taxon>Chaetothyriales</taxon>
        <taxon>Herpotrichiellaceae</taxon>
        <taxon>Rhinocladiella</taxon>
    </lineage>
</organism>
<dbReference type="PANTHER" id="PTHR22935:SF97">
    <property type="entry name" value="BETA-LACTAMASE-RELATED DOMAIN-CONTAINING PROTEIN"/>
    <property type="match status" value="1"/>
</dbReference>
<keyword evidence="5" id="KW-1185">Reference proteome</keyword>
<evidence type="ECO:0000313" key="4">
    <source>
        <dbReference type="EMBL" id="KIX01720.1"/>
    </source>
</evidence>
<dbReference type="OrthoDB" id="10250282at2759"/>
<feature type="chain" id="PRO_5002244450" description="Beta-lactamase-related domain-containing protein" evidence="1">
    <location>
        <begin position="23"/>
        <end position="585"/>
    </location>
</feature>
<dbReference type="InterPro" id="IPR001466">
    <property type="entry name" value="Beta-lactam-related"/>
</dbReference>
<reference evidence="4 5" key="1">
    <citation type="submission" date="2015-01" db="EMBL/GenBank/DDBJ databases">
        <title>The Genome Sequence of Rhinocladiella mackenzie CBS 650.93.</title>
        <authorList>
            <consortium name="The Broad Institute Genomics Platform"/>
            <person name="Cuomo C."/>
            <person name="de Hoog S."/>
            <person name="Gorbushina A."/>
            <person name="Stielow B."/>
            <person name="Teixiera M."/>
            <person name="Abouelleil A."/>
            <person name="Chapman S.B."/>
            <person name="Priest M."/>
            <person name="Young S.K."/>
            <person name="Wortman J."/>
            <person name="Nusbaum C."/>
            <person name="Birren B."/>
        </authorList>
    </citation>
    <scope>NUCLEOTIDE SEQUENCE [LARGE SCALE GENOMIC DNA]</scope>
    <source>
        <strain evidence="4 5">CBS 650.93</strain>
    </source>
</reference>
<feature type="signal peptide" evidence="1">
    <location>
        <begin position="1"/>
        <end position="22"/>
    </location>
</feature>
<proteinExistence type="predicted"/>
<dbReference type="HOGENOM" id="CLU_019706_0_0_1"/>
<dbReference type="InterPro" id="IPR051478">
    <property type="entry name" value="Beta-lactamase-like_AB/R"/>
</dbReference>
<dbReference type="VEuPathDB" id="FungiDB:Z518_09446"/>
<evidence type="ECO:0000259" key="3">
    <source>
        <dbReference type="Pfam" id="PF26335"/>
    </source>
</evidence>
<evidence type="ECO:0008006" key="6">
    <source>
        <dbReference type="Google" id="ProtNLM"/>
    </source>
</evidence>
<evidence type="ECO:0000259" key="2">
    <source>
        <dbReference type="Pfam" id="PF00144"/>
    </source>
</evidence>
<protein>
    <recommendedName>
        <fullName evidence="6">Beta-lactamase-related domain-containing protein</fullName>
    </recommendedName>
</protein>
<evidence type="ECO:0000256" key="1">
    <source>
        <dbReference type="SAM" id="SignalP"/>
    </source>
</evidence>
<dbReference type="InterPro" id="IPR058664">
    <property type="entry name" value="ARB_00930-like_C"/>
</dbReference>
<keyword evidence="1" id="KW-0732">Signal</keyword>
<dbReference type="InterPro" id="IPR012338">
    <property type="entry name" value="Beta-lactam/transpept-like"/>
</dbReference>
<sequence>MRSLIGPITAFHLAALPCLTAAQSSPNCPILGPVFPPPSTLLNDSAAISETLAQFSSTMRELDRNRTLAEFNTTFYFQVFSASDKLFNYSYAPPPMADFLTSGTLDDNTVFRIGSVSKLITVYTLLAEAGMEHMHDPVTKWVPELAAMAGSYGESTSQKVRWNEVTIGQLAGQLAGVKRDLGLGDLSTAFDALGEDVEQYGLPVLQDDEKPNCGVSNLGLPPCSRREFFKGISSFRPVAPTSHTPIYSNIAYQILAYAVEGMTNRTFKDSLQSSILDPLGLKRTSLEAPPKKDNVVIPEGEDLSWWSVTTGGASPYGGMFSTASDLTILGQSILNSTLLSGATTRAWLKPVTHTSDLQMSVGVPWEIRRMLLPLSPDSNNTRVVDLYTKNGILGMYSSILALSPDHGLGFVVMLAGASAGRLNLYVTLPELIAQTMVPAFEEAAREQAAKKFAGLYESSGVTLTLGVDEGLPGLVVRNWTKRDVDVLQAYGQFMWPEQNVTPGLRLYPTGIEKGGKVSFRGVYELEGSSTTNRGPFVGGCMSWGGIDTPTYGSIGFDDFEFVLDDSGKTVGITLRVFRETLRKVQ</sequence>
<dbReference type="Pfam" id="PF26335">
    <property type="entry name" value="ARB_00930_C"/>
    <property type="match status" value="1"/>
</dbReference>
<dbReference type="Gene3D" id="3.40.710.10">
    <property type="entry name" value="DD-peptidase/beta-lactamase superfamily"/>
    <property type="match status" value="1"/>
</dbReference>
<name>A0A0D2IYM1_9EURO</name>
<dbReference type="STRING" id="1442369.A0A0D2IYM1"/>
<evidence type="ECO:0000313" key="5">
    <source>
        <dbReference type="Proteomes" id="UP000053617"/>
    </source>
</evidence>
<dbReference type="PANTHER" id="PTHR22935">
    <property type="entry name" value="PENICILLIN-BINDING PROTEIN"/>
    <property type="match status" value="1"/>
</dbReference>
<dbReference type="EMBL" id="KN847481">
    <property type="protein sequence ID" value="KIX01720.1"/>
    <property type="molecule type" value="Genomic_DNA"/>
</dbReference>
<dbReference type="Proteomes" id="UP000053617">
    <property type="component" value="Unassembled WGS sequence"/>
</dbReference>
<accession>A0A0D2IYM1</accession>
<dbReference type="GeneID" id="25297517"/>
<gene>
    <name evidence="4" type="ORF">Z518_09446</name>
</gene>
<feature type="domain" description="Beta-lactamase-like ARB-00930-like C-terminal" evidence="3">
    <location>
        <begin position="444"/>
        <end position="584"/>
    </location>
</feature>